<feature type="region of interest" description="Disordered" evidence="1">
    <location>
        <begin position="196"/>
        <end position="218"/>
    </location>
</feature>
<dbReference type="Proteomes" id="UP000235371">
    <property type="component" value="Unassembled WGS sequence"/>
</dbReference>
<reference evidence="2 3" key="1">
    <citation type="submission" date="2016-04" db="EMBL/GenBank/DDBJ databases">
        <title>A degradative enzymes factory behind the ericoid mycorrhizal symbiosis.</title>
        <authorList>
            <consortium name="DOE Joint Genome Institute"/>
            <person name="Martino E."/>
            <person name="Morin E."/>
            <person name="Grelet G."/>
            <person name="Kuo A."/>
            <person name="Kohler A."/>
            <person name="Daghino S."/>
            <person name="Barry K."/>
            <person name="Choi C."/>
            <person name="Cichocki N."/>
            <person name="Clum A."/>
            <person name="Copeland A."/>
            <person name="Hainaut M."/>
            <person name="Haridas S."/>
            <person name="Labutti K."/>
            <person name="Lindquist E."/>
            <person name="Lipzen A."/>
            <person name="Khouja H.-R."/>
            <person name="Murat C."/>
            <person name="Ohm R."/>
            <person name="Olson A."/>
            <person name="Spatafora J."/>
            <person name="Veneault-Fourrey C."/>
            <person name="Henrissat B."/>
            <person name="Grigoriev I."/>
            <person name="Martin F."/>
            <person name="Perotto S."/>
        </authorList>
    </citation>
    <scope>NUCLEOTIDE SEQUENCE [LARGE SCALE GENOMIC DNA]</scope>
    <source>
        <strain evidence="2 3">E</strain>
    </source>
</reference>
<gene>
    <name evidence="2" type="ORF">K444DRAFT_669568</name>
</gene>
<dbReference type="GeneID" id="36595613"/>
<proteinExistence type="predicted"/>
<evidence type="ECO:0000313" key="3">
    <source>
        <dbReference type="Proteomes" id="UP000235371"/>
    </source>
</evidence>
<evidence type="ECO:0000256" key="1">
    <source>
        <dbReference type="SAM" id="MobiDB-lite"/>
    </source>
</evidence>
<dbReference type="EMBL" id="KZ613912">
    <property type="protein sequence ID" value="PMD51875.1"/>
    <property type="molecule type" value="Genomic_DNA"/>
</dbReference>
<evidence type="ECO:0000313" key="2">
    <source>
        <dbReference type="EMBL" id="PMD51875.1"/>
    </source>
</evidence>
<dbReference type="InParanoid" id="A0A2J6SM79"/>
<sequence length="269" mass="29500">MVVFRSLEHNPGLEGHGAVQGSREGSGSAGGSVPSSAFAGGAARPGWRSCEVAVRREKLKLSQRAERMGQAPVTGPRKLQEIRGLRGGWWQKEAQSTQQLWLKSLLLNVRYHEQAGIEGRRGGLRAKGEVQITSGLGTLFAFCGVVVWKEDFNLIRRLTHLLRASHGPGAGYRRRKRLGIGPEEELNLSLVLRKGATSPTGPRFTTKLRGSPQDSQSIGLSRCHNNKIEIQGPVIAMKNTEMRHSRMWLALQFREPEGPPPSSFQAATV</sequence>
<accession>A0A2J6SM79</accession>
<dbReference type="RefSeq" id="XP_024728779.1">
    <property type="nucleotide sequence ID" value="XM_024887537.1"/>
</dbReference>
<dbReference type="AlphaFoldDB" id="A0A2J6SM79"/>
<name>A0A2J6SM79_9HELO</name>
<feature type="compositionally biased region" description="Low complexity" evidence="1">
    <location>
        <begin position="21"/>
        <end position="42"/>
    </location>
</feature>
<organism evidence="2 3">
    <name type="scientific">Hyaloscypha bicolor E</name>
    <dbReference type="NCBI Taxonomy" id="1095630"/>
    <lineage>
        <taxon>Eukaryota</taxon>
        <taxon>Fungi</taxon>
        <taxon>Dikarya</taxon>
        <taxon>Ascomycota</taxon>
        <taxon>Pezizomycotina</taxon>
        <taxon>Leotiomycetes</taxon>
        <taxon>Helotiales</taxon>
        <taxon>Hyaloscyphaceae</taxon>
        <taxon>Hyaloscypha</taxon>
        <taxon>Hyaloscypha bicolor</taxon>
    </lineage>
</organism>
<keyword evidence="3" id="KW-1185">Reference proteome</keyword>
<feature type="region of interest" description="Disordered" evidence="1">
    <location>
        <begin position="8"/>
        <end position="42"/>
    </location>
</feature>
<dbReference type="OrthoDB" id="10523006at2759"/>
<protein>
    <submittedName>
        <fullName evidence="2">Uncharacterized protein</fullName>
    </submittedName>
</protein>